<gene>
    <name evidence="4" type="ORF">ACFQ1Q_03510</name>
</gene>
<dbReference type="InterPro" id="IPR022409">
    <property type="entry name" value="PKD/Chitinase_dom"/>
</dbReference>
<dbReference type="NCBIfam" id="TIGR04131">
    <property type="entry name" value="Bac_Flav_CTERM"/>
    <property type="match status" value="1"/>
</dbReference>
<dbReference type="EMBL" id="JBHTJL010000009">
    <property type="protein sequence ID" value="MFD1062300.1"/>
    <property type="molecule type" value="Genomic_DNA"/>
</dbReference>
<dbReference type="InterPro" id="IPR049804">
    <property type="entry name" value="Choice_anch_L"/>
</dbReference>
<dbReference type="NCBIfam" id="NF038133">
    <property type="entry name" value="choice_anch_L"/>
    <property type="match status" value="1"/>
</dbReference>
<dbReference type="InterPro" id="IPR035914">
    <property type="entry name" value="Sperma_CUB_dom_sf"/>
</dbReference>
<reference evidence="5" key="1">
    <citation type="journal article" date="2019" name="Int. J. Syst. Evol. Microbiol.">
        <title>The Global Catalogue of Microorganisms (GCM) 10K type strain sequencing project: providing services to taxonomists for standard genome sequencing and annotation.</title>
        <authorList>
            <consortium name="The Broad Institute Genomics Platform"/>
            <consortium name="The Broad Institute Genome Sequencing Center for Infectious Disease"/>
            <person name="Wu L."/>
            <person name="Ma J."/>
        </authorList>
    </citation>
    <scope>NUCLEOTIDE SEQUENCE [LARGE SCALE GENOMIC DNA]</scope>
    <source>
        <strain evidence="5">CCUG 62215</strain>
    </source>
</reference>
<evidence type="ECO:0000313" key="4">
    <source>
        <dbReference type="EMBL" id="MFD1062300.1"/>
    </source>
</evidence>
<evidence type="ECO:0000259" key="3">
    <source>
        <dbReference type="PROSITE" id="PS50093"/>
    </source>
</evidence>
<dbReference type="RefSeq" id="WP_386128029.1">
    <property type="nucleotide sequence ID" value="NZ_JBHTJL010000009.1"/>
</dbReference>
<dbReference type="CDD" id="cd00146">
    <property type="entry name" value="PKD"/>
    <property type="match status" value="1"/>
</dbReference>
<comment type="caution">
    <text evidence="4">The sequence shown here is derived from an EMBL/GenBank/DDBJ whole genome shotgun (WGS) entry which is preliminary data.</text>
</comment>
<name>A0ABW3N775_9FLAO</name>
<dbReference type="InterPro" id="IPR013783">
    <property type="entry name" value="Ig-like_fold"/>
</dbReference>
<dbReference type="Pfam" id="PF18911">
    <property type="entry name" value="PKD_4"/>
    <property type="match status" value="1"/>
</dbReference>
<dbReference type="InterPro" id="IPR000601">
    <property type="entry name" value="PKD_dom"/>
</dbReference>
<feature type="domain" description="PKD" evidence="3">
    <location>
        <begin position="161"/>
        <end position="244"/>
    </location>
</feature>
<dbReference type="InterPro" id="IPR035986">
    <property type="entry name" value="PKD_dom_sf"/>
</dbReference>
<dbReference type="PROSITE" id="PS50093">
    <property type="entry name" value="PKD"/>
    <property type="match status" value="1"/>
</dbReference>
<keyword evidence="2" id="KW-0732">Signal</keyword>
<dbReference type="CDD" id="cd00041">
    <property type="entry name" value="CUB"/>
    <property type="match status" value="1"/>
</dbReference>
<organism evidence="4 5">
    <name type="scientific">Winogradskyella litorisediminis</name>
    <dbReference type="NCBI Taxonomy" id="1156618"/>
    <lineage>
        <taxon>Bacteria</taxon>
        <taxon>Pseudomonadati</taxon>
        <taxon>Bacteroidota</taxon>
        <taxon>Flavobacteriia</taxon>
        <taxon>Flavobacteriales</taxon>
        <taxon>Flavobacteriaceae</taxon>
        <taxon>Winogradskyella</taxon>
    </lineage>
</organism>
<dbReference type="Gene3D" id="2.60.120.290">
    <property type="entry name" value="Spermadhesin, CUB domain"/>
    <property type="match status" value="1"/>
</dbReference>
<dbReference type="SUPFAM" id="SSF49854">
    <property type="entry name" value="Spermadhesin, CUB domain"/>
    <property type="match status" value="1"/>
</dbReference>
<evidence type="ECO:0000313" key="5">
    <source>
        <dbReference type="Proteomes" id="UP001597013"/>
    </source>
</evidence>
<evidence type="ECO:0000256" key="2">
    <source>
        <dbReference type="SAM" id="SignalP"/>
    </source>
</evidence>
<dbReference type="InterPro" id="IPR000859">
    <property type="entry name" value="CUB_dom"/>
</dbReference>
<feature type="signal peptide" evidence="2">
    <location>
        <begin position="1"/>
        <end position="27"/>
    </location>
</feature>
<accession>A0ABW3N775</accession>
<dbReference type="InterPro" id="IPR026341">
    <property type="entry name" value="T9SS_type_B"/>
</dbReference>
<dbReference type="Pfam" id="PF00431">
    <property type="entry name" value="CUB"/>
    <property type="match status" value="1"/>
</dbReference>
<dbReference type="SUPFAM" id="SSF49299">
    <property type="entry name" value="PKD domain"/>
    <property type="match status" value="1"/>
</dbReference>
<dbReference type="SMART" id="SM00089">
    <property type="entry name" value="PKD"/>
    <property type="match status" value="1"/>
</dbReference>
<protein>
    <submittedName>
        <fullName evidence="4">Choice-of-anchor L domain-containing protein</fullName>
    </submittedName>
</protein>
<keyword evidence="5" id="KW-1185">Reference proteome</keyword>
<proteinExistence type="predicted"/>
<dbReference type="Gene3D" id="2.60.40.10">
    <property type="entry name" value="Immunoglobulins"/>
    <property type="match status" value="1"/>
</dbReference>
<feature type="chain" id="PRO_5046912029" evidence="2">
    <location>
        <begin position="28"/>
        <end position="1532"/>
    </location>
</feature>
<dbReference type="Proteomes" id="UP001597013">
    <property type="component" value="Unassembled WGS sequence"/>
</dbReference>
<dbReference type="Pfam" id="PF13585">
    <property type="entry name" value="CHU_C"/>
    <property type="match status" value="1"/>
</dbReference>
<keyword evidence="1" id="KW-1015">Disulfide bond</keyword>
<sequence length="1532" mass="166446">MKYSYPNRFYKLLFFVVFLFAQSPLFAQNINMQNGIFNRCAPDRFFDSGGEFGNYNSNENFEITLCPTNPGEVIILDFVRFNTQVGEDIMTIYDGDSTASPVIGNFSGTMSPGRVNSTDASGCLTITYSTNGFGNTTGWEADIICATACQTITASIDSTTPAVNPITNQINILASQTVNFEASATYSDTDANATYLWNFGTGGTATTLTTSHQFNTSGTFDVTFTASDNNPLGCSDTQTVRVVVADPFVTINNSAFPESFLAPPDLIDEVLVTGGCSAVGNFITQVSGAPLDNQNKSYGYFTRGGTDFPFDEGIVLTNGVAFQGGNTASAPIVGTDNGFGEDLDLETAVGITDSRDATFIQFDFTPTTDNISFRYIMASEEYNMNDECSFADSFAFLLRVAGSGDPYQNLAVLANGTTVNVTNINGISCPGAPQNPDAFAGYNLGDTNYGGRTEVLTASAVVIPNTTYEIKLVVADAGTDSIFDTAIFIEAGSFNLGGDLGDDITLANGTAPCGDIETVTLDTQAPDATHTWFFNGMPIAGAGIGSTLVIDEAGTYSVNVEFAPGCSTTDEIIVEFRESPEIVATPEDLAGCNSTGIAEFNLEQNTPIVFGSQDDTQFAITYHNSLAEAESGANPIIADLNNYSGTDGEIIFIRLDDIATEQCVLTTSFTLNVFSNVSAEDDIYELCDNNDDGDDTNGEVEFNLPSRNPIILGTQNPTQFTVSYHLNFADADNGQNPLPDMYTNTTANSQVIFSRVQNNSAIECYAVSSVTLQVNELPTITNSVDLLQCDDDTDGISNFNLTESNELISTNAAAETFTYYTDLADAQAGINAITNELSYPNTDPSATPDLLFVRVENANSCFRVAELELFVSTTQIPAGFAIPPYQECDDTRLDDNITDGITIFDFSNATSQIEAVFPPGQIITISYYESEADALAETNAITDTANHINSASPFNQTIYFRIENDTDNSCLGLGNFELETINPIPRTDTESVDIIQCDDVTIGNNSEEFDLTQNEAFIFDGEPNLDARYFLSYNDALNDIVANEIITPTAYINTNVTETIYVRVQNNLTSCFAIVDFDITVNPLPTVVPVSPLEECENGTDFVFTFDLGEKRDEILNGQDPTQFDVTFHISQADADNLNNPQPDMFENTANPQEIFFAITNNITTCSNSTGSFFIEVFEGAQANPDGEPLDFELCDDESNDGSEQFDLRTLQDEVHDGQDPDDYTLTYHFSEIDAIDNANELPFLYENLTNPQTIWVRVSNNISPDLCFEVQPVPLIVNPSPEFSLEDLYILCTSTNGSEVVPVPPVIDTGLSDAIYDFEWFLDNVLLPTETNPSLVPTQGGTYTVIVTDTTTSTVTQCTNSAETVVLESEVPIVDAEVVSEAFSANHTVEATTLNVGDFEFSLDLGPYQDFGTFENVTPGIHTVYARDINGCGVGSTQILVMDYPRFFTPNGDGNNDTWNIVGIGIQPNSKIYIFDRYGKLLKQLSPTSFGWDGTYQGNLMPSDDYWFTVEYVEPLTGETMQQTAHFSLKR</sequence>
<evidence type="ECO:0000256" key="1">
    <source>
        <dbReference type="ARBA" id="ARBA00023157"/>
    </source>
</evidence>